<protein>
    <submittedName>
        <fullName evidence="1">Uncharacterized protein</fullName>
    </submittedName>
</protein>
<sequence>MPTDCWAEEASGWRSREKAGCRRAMEVAGCRPRRELRAMEVAGCRRRRELRAMEVAGRWRRREVTGLWFAAVVGEWAVFEVAWAGWGGRWPGGVGNSGTVKVTRNGRTGGLSGAGWPAAVNWRTGTARSPRTGRAARAITTPWADEPGLEIRSPPVGRRVREAGRVVVVREVGGDGEVNCSGTLGGVTMSRVIAVKRGVGKTSISPPASDSDFA</sequence>
<reference evidence="1 2" key="1">
    <citation type="submission" date="2021-01" db="EMBL/GenBank/DDBJ databases">
        <title>Whole genome shotgun sequence of Actinoplanes couchii NBRC 106145.</title>
        <authorList>
            <person name="Komaki H."/>
            <person name="Tamura T."/>
        </authorList>
    </citation>
    <scope>NUCLEOTIDE SEQUENCE [LARGE SCALE GENOMIC DNA]</scope>
    <source>
        <strain evidence="1 2">NBRC 106145</strain>
    </source>
</reference>
<dbReference type="EMBL" id="BOMG01000068">
    <property type="protein sequence ID" value="GID57179.1"/>
    <property type="molecule type" value="Genomic_DNA"/>
</dbReference>
<accession>A0ABQ3XFA1</accession>
<evidence type="ECO:0000313" key="2">
    <source>
        <dbReference type="Proteomes" id="UP000612282"/>
    </source>
</evidence>
<proteinExistence type="predicted"/>
<dbReference type="Proteomes" id="UP000612282">
    <property type="component" value="Unassembled WGS sequence"/>
</dbReference>
<gene>
    <name evidence="1" type="ORF">Aco03nite_055830</name>
</gene>
<organism evidence="1 2">
    <name type="scientific">Actinoplanes couchii</name>
    <dbReference type="NCBI Taxonomy" id="403638"/>
    <lineage>
        <taxon>Bacteria</taxon>
        <taxon>Bacillati</taxon>
        <taxon>Actinomycetota</taxon>
        <taxon>Actinomycetes</taxon>
        <taxon>Micromonosporales</taxon>
        <taxon>Micromonosporaceae</taxon>
        <taxon>Actinoplanes</taxon>
    </lineage>
</organism>
<keyword evidence="2" id="KW-1185">Reference proteome</keyword>
<comment type="caution">
    <text evidence="1">The sequence shown here is derived from an EMBL/GenBank/DDBJ whole genome shotgun (WGS) entry which is preliminary data.</text>
</comment>
<name>A0ABQ3XFA1_9ACTN</name>
<evidence type="ECO:0000313" key="1">
    <source>
        <dbReference type="EMBL" id="GID57179.1"/>
    </source>
</evidence>